<keyword evidence="4" id="KW-1185">Reference proteome</keyword>
<feature type="chain" id="PRO_5045398363" evidence="2">
    <location>
        <begin position="39"/>
        <end position="81"/>
    </location>
</feature>
<feature type="signal peptide" evidence="2">
    <location>
        <begin position="1"/>
        <end position="38"/>
    </location>
</feature>
<evidence type="ECO:0000313" key="4">
    <source>
        <dbReference type="Proteomes" id="UP001501576"/>
    </source>
</evidence>
<organism evidence="3 4">
    <name type="scientific">Streptomyces mordarskii</name>
    <dbReference type="NCBI Taxonomy" id="1226758"/>
    <lineage>
        <taxon>Bacteria</taxon>
        <taxon>Bacillati</taxon>
        <taxon>Actinomycetota</taxon>
        <taxon>Actinomycetes</taxon>
        <taxon>Kitasatosporales</taxon>
        <taxon>Streptomycetaceae</taxon>
        <taxon>Streptomyces</taxon>
    </lineage>
</organism>
<keyword evidence="2" id="KW-0732">Signal</keyword>
<comment type="caution">
    <text evidence="3">The sequence shown here is derived from an EMBL/GenBank/DDBJ whole genome shotgun (WGS) entry which is preliminary data.</text>
</comment>
<evidence type="ECO:0000256" key="2">
    <source>
        <dbReference type="SAM" id="SignalP"/>
    </source>
</evidence>
<evidence type="ECO:0000256" key="1">
    <source>
        <dbReference type="SAM" id="MobiDB-lite"/>
    </source>
</evidence>
<gene>
    <name evidence="3" type="ORF">GCM10010390_92860</name>
</gene>
<feature type="region of interest" description="Disordered" evidence="1">
    <location>
        <begin position="49"/>
        <end position="81"/>
    </location>
</feature>
<name>A0ABP3Q042_9ACTN</name>
<reference evidence="4" key="1">
    <citation type="journal article" date="2019" name="Int. J. Syst. Evol. Microbiol.">
        <title>The Global Catalogue of Microorganisms (GCM) 10K type strain sequencing project: providing services to taxonomists for standard genome sequencing and annotation.</title>
        <authorList>
            <consortium name="The Broad Institute Genomics Platform"/>
            <consortium name="The Broad Institute Genome Sequencing Center for Infectious Disease"/>
            <person name="Wu L."/>
            <person name="Ma J."/>
        </authorList>
    </citation>
    <scope>NUCLEOTIDE SEQUENCE [LARGE SCALE GENOMIC DNA]</scope>
    <source>
        <strain evidence="4">JCM 5052</strain>
    </source>
</reference>
<sequence>MHHLRRARTAHCLAVRALAQRGLAHPAASALLAAAALAATAAWEAGHRVTDIHPPTGNSTAGPADSHASPGGSVIGCRAHG</sequence>
<accession>A0ABP3Q042</accession>
<proteinExistence type="predicted"/>
<dbReference type="Proteomes" id="UP001501576">
    <property type="component" value="Unassembled WGS sequence"/>
</dbReference>
<evidence type="ECO:0000313" key="3">
    <source>
        <dbReference type="EMBL" id="GAA0575254.1"/>
    </source>
</evidence>
<dbReference type="EMBL" id="BAAABZ010000099">
    <property type="protein sequence ID" value="GAA0575254.1"/>
    <property type="molecule type" value="Genomic_DNA"/>
</dbReference>
<protein>
    <submittedName>
        <fullName evidence="3">Uncharacterized protein</fullName>
    </submittedName>
</protein>